<feature type="transmembrane region" description="Helical" evidence="6">
    <location>
        <begin position="555"/>
        <end position="575"/>
    </location>
</feature>
<dbReference type="PANTHER" id="PTHR44329:SF288">
    <property type="entry name" value="MITOGEN-ACTIVATED PROTEIN KINASE KINASE KINASE 20"/>
    <property type="match status" value="1"/>
</dbReference>
<gene>
    <name evidence="8" type="ORF">EUX98_g4707</name>
</gene>
<dbReference type="GO" id="GO:0005524">
    <property type="term" value="F:ATP binding"/>
    <property type="evidence" value="ECO:0007669"/>
    <property type="project" value="UniProtKB-KW"/>
</dbReference>
<dbReference type="SUPFAM" id="SSF56112">
    <property type="entry name" value="Protein kinase-like (PK-like)"/>
    <property type="match status" value="1"/>
</dbReference>
<proteinExistence type="predicted"/>
<dbReference type="PROSITE" id="PS50011">
    <property type="entry name" value="PROTEIN_KINASE_DOM"/>
    <property type="match status" value="1"/>
</dbReference>
<dbReference type="GO" id="GO:0004674">
    <property type="term" value="F:protein serine/threonine kinase activity"/>
    <property type="evidence" value="ECO:0007669"/>
    <property type="project" value="TreeGrafter"/>
</dbReference>
<feature type="transmembrane region" description="Helical" evidence="6">
    <location>
        <begin position="527"/>
        <end position="549"/>
    </location>
</feature>
<protein>
    <recommendedName>
        <fullName evidence="7">Protein kinase domain-containing protein</fullName>
    </recommendedName>
</protein>
<evidence type="ECO:0000256" key="2">
    <source>
        <dbReference type="ARBA" id="ARBA00022741"/>
    </source>
</evidence>
<reference evidence="8 9" key="1">
    <citation type="submission" date="2019-02" db="EMBL/GenBank/DDBJ databases">
        <title>Genome sequencing of the rare red list fungi Antrodiella citrinella (Flaviporus citrinellus).</title>
        <authorList>
            <person name="Buettner E."/>
            <person name="Kellner H."/>
        </authorList>
    </citation>
    <scope>NUCLEOTIDE SEQUENCE [LARGE SCALE GENOMIC DNA]</scope>
    <source>
        <strain evidence="8 9">DSM 108506</strain>
    </source>
</reference>
<keyword evidence="1" id="KW-0808">Transferase</keyword>
<accession>A0A4S4MVR9</accession>
<dbReference type="Proteomes" id="UP000308730">
    <property type="component" value="Unassembled WGS sequence"/>
</dbReference>
<evidence type="ECO:0000256" key="3">
    <source>
        <dbReference type="ARBA" id="ARBA00022777"/>
    </source>
</evidence>
<keyword evidence="6" id="KW-0812">Transmembrane</keyword>
<feature type="region of interest" description="Disordered" evidence="5">
    <location>
        <begin position="397"/>
        <end position="421"/>
    </location>
</feature>
<keyword evidence="4" id="KW-0067">ATP-binding</keyword>
<organism evidence="8 9">
    <name type="scientific">Antrodiella citrinella</name>
    <dbReference type="NCBI Taxonomy" id="2447956"/>
    <lineage>
        <taxon>Eukaryota</taxon>
        <taxon>Fungi</taxon>
        <taxon>Dikarya</taxon>
        <taxon>Basidiomycota</taxon>
        <taxon>Agaricomycotina</taxon>
        <taxon>Agaricomycetes</taxon>
        <taxon>Polyporales</taxon>
        <taxon>Steccherinaceae</taxon>
        <taxon>Antrodiella</taxon>
    </lineage>
</organism>
<keyword evidence="2" id="KW-0547">Nucleotide-binding</keyword>
<sequence length="583" mass="66240">MSSPVTPDDDLSGRTLVNDYGAAEILYDARRPVLPNLVSPFTSIPDPESPTSKNEAAIEVEVNVRGTAVSLNAATECHKWRISSLILKLSIRSNRLPASLVVNDVTRLDKECVAGGGFADIFRGEYKGKPVALKRLRVYRPSDNVGAWKDFYREAIIWKNLNHAHVLPLLGIDNSTFKQNLCMVIPWMEYGNVRHVIEKLKVLDEKKFSTPKAPIIQVHKWLREIAFGLAYLHEESIIHANLAKVNILIDDNWGVRLTDFGMAVYAEGTSNSYGSMRGGNPRWMAPELIDPVQFFLVSDRPTNASDVFSFACCCVELFSGKIPYDGCGEGQVMKRVPEGLRPERPTAFVGEDLMSDDLWNVLTRCWTDQPANRPSAQEVVQLISEVCDNLPGINEDSGISSEFSKGTPGERRKRIKQKQELEKQAHGPLHTMMKKVTDSLKVPPFVETWFAQKRKEHPDLDKLIIAAEPLVRLLYTVFVHNFLEKAIFLFVCLMLISMFTGGSSHVYVAQLLWIFIQAVEWTSTFTVWLVFRLCCWMMWMCWIIFRFMAWSLPKSFLRAIGFEVWHIPVYIFVFAMPKRARAS</sequence>
<dbReference type="InterPro" id="IPR051681">
    <property type="entry name" value="Ser/Thr_Kinases-Pseudokinases"/>
</dbReference>
<dbReference type="AlphaFoldDB" id="A0A4S4MVR9"/>
<dbReference type="PANTHER" id="PTHR44329">
    <property type="entry name" value="SERINE/THREONINE-PROTEIN KINASE TNNI3K-RELATED"/>
    <property type="match status" value="1"/>
</dbReference>
<dbReference type="InterPro" id="IPR000719">
    <property type="entry name" value="Prot_kinase_dom"/>
</dbReference>
<keyword evidence="9" id="KW-1185">Reference proteome</keyword>
<dbReference type="Gene3D" id="1.10.510.10">
    <property type="entry name" value="Transferase(Phosphotransferase) domain 1"/>
    <property type="match status" value="1"/>
</dbReference>
<dbReference type="InterPro" id="IPR001245">
    <property type="entry name" value="Ser-Thr/Tyr_kinase_cat_dom"/>
</dbReference>
<feature type="transmembrane region" description="Helical" evidence="6">
    <location>
        <begin position="487"/>
        <end position="515"/>
    </location>
</feature>
<evidence type="ECO:0000259" key="7">
    <source>
        <dbReference type="PROSITE" id="PS50011"/>
    </source>
</evidence>
<feature type="domain" description="Protein kinase" evidence="7">
    <location>
        <begin position="107"/>
        <end position="393"/>
    </location>
</feature>
<keyword evidence="6" id="KW-0472">Membrane</keyword>
<dbReference type="OrthoDB" id="346907at2759"/>
<dbReference type="InterPro" id="IPR011009">
    <property type="entry name" value="Kinase-like_dom_sf"/>
</dbReference>
<dbReference type="EMBL" id="SGPM01000122">
    <property type="protein sequence ID" value="THH29478.1"/>
    <property type="molecule type" value="Genomic_DNA"/>
</dbReference>
<comment type="caution">
    <text evidence="8">The sequence shown here is derived from an EMBL/GenBank/DDBJ whole genome shotgun (WGS) entry which is preliminary data.</text>
</comment>
<name>A0A4S4MVR9_9APHY</name>
<evidence type="ECO:0000256" key="6">
    <source>
        <dbReference type="SAM" id="Phobius"/>
    </source>
</evidence>
<dbReference type="Pfam" id="PF07714">
    <property type="entry name" value="PK_Tyr_Ser-Thr"/>
    <property type="match status" value="1"/>
</dbReference>
<evidence type="ECO:0000256" key="1">
    <source>
        <dbReference type="ARBA" id="ARBA00022679"/>
    </source>
</evidence>
<keyword evidence="3" id="KW-0418">Kinase</keyword>
<evidence type="ECO:0000313" key="8">
    <source>
        <dbReference type="EMBL" id="THH29478.1"/>
    </source>
</evidence>
<evidence type="ECO:0000256" key="5">
    <source>
        <dbReference type="SAM" id="MobiDB-lite"/>
    </source>
</evidence>
<keyword evidence="6" id="KW-1133">Transmembrane helix</keyword>
<evidence type="ECO:0000313" key="9">
    <source>
        <dbReference type="Proteomes" id="UP000308730"/>
    </source>
</evidence>
<evidence type="ECO:0000256" key="4">
    <source>
        <dbReference type="ARBA" id="ARBA00022840"/>
    </source>
</evidence>